<dbReference type="AlphaFoldDB" id="A0AA39TKV2"/>
<feature type="compositionally biased region" description="Basic and acidic residues" evidence="1">
    <location>
        <begin position="70"/>
        <end position="81"/>
    </location>
</feature>
<dbReference type="Proteomes" id="UP001175228">
    <property type="component" value="Unassembled WGS sequence"/>
</dbReference>
<dbReference type="EMBL" id="JAUEPU010000025">
    <property type="protein sequence ID" value="KAK0493331.1"/>
    <property type="molecule type" value="Genomic_DNA"/>
</dbReference>
<keyword evidence="3" id="KW-1185">Reference proteome</keyword>
<name>A0AA39TKV2_9AGAR</name>
<feature type="compositionally biased region" description="Acidic residues" evidence="1">
    <location>
        <begin position="98"/>
        <end position="108"/>
    </location>
</feature>
<evidence type="ECO:0000313" key="3">
    <source>
        <dbReference type="Proteomes" id="UP001175228"/>
    </source>
</evidence>
<proteinExistence type="predicted"/>
<protein>
    <submittedName>
        <fullName evidence="2">Uncharacterized protein</fullName>
    </submittedName>
</protein>
<feature type="region of interest" description="Disordered" evidence="1">
    <location>
        <begin position="59"/>
        <end position="113"/>
    </location>
</feature>
<sequence>MGTGCYQLLFSTHFAVPAPKVFLSERGGKPERKEECRGNVGRQSCNPFVIAKADSSAMTSNLPRYGDGAHQPKVDPSHSPDDDVGGLKFAPPKMEYGQDYDDSPEGEVLDTKSAPRRLMHITVCI</sequence>
<comment type="caution">
    <text evidence="2">The sequence shown here is derived from an EMBL/GenBank/DDBJ whole genome shotgun (WGS) entry which is preliminary data.</text>
</comment>
<evidence type="ECO:0000256" key="1">
    <source>
        <dbReference type="SAM" id="MobiDB-lite"/>
    </source>
</evidence>
<accession>A0AA39TKV2</accession>
<reference evidence="2" key="1">
    <citation type="submission" date="2023-06" db="EMBL/GenBank/DDBJ databases">
        <authorList>
            <consortium name="Lawrence Berkeley National Laboratory"/>
            <person name="Ahrendt S."/>
            <person name="Sahu N."/>
            <person name="Indic B."/>
            <person name="Wong-Bajracharya J."/>
            <person name="Merenyi Z."/>
            <person name="Ke H.-M."/>
            <person name="Monk M."/>
            <person name="Kocsube S."/>
            <person name="Drula E."/>
            <person name="Lipzen A."/>
            <person name="Balint B."/>
            <person name="Henrissat B."/>
            <person name="Andreopoulos B."/>
            <person name="Martin F.M."/>
            <person name="Harder C.B."/>
            <person name="Rigling D."/>
            <person name="Ford K.L."/>
            <person name="Foster G.D."/>
            <person name="Pangilinan J."/>
            <person name="Papanicolaou A."/>
            <person name="Barry K."/>
            <person name="LaButti K."/>
            <person name="Viragh M."/>
            <person name="Koriabine M."/>
            <person name="Yan M."/>
            <person name="Riley R."/>
            <person name="Champramary S."/>
            <person name="Plett K.L."/>
            <person name="Tsai I.J."/>
            <person name="Slot J."/>
            <person name="Sipos G."/>
            <person name="Plett J."/>
            <person name="Nagy L.G."/>
            <person name="Grigoriev I.V."/>
        </authorList>
    </citation>
    <scope>NUCLEOTIDE SEQUENCE</scope>
    <source>
        <strain evidence="2">HWK02</strain>
    </source>
</reference>
<gene>
    <name evidence="2" type="ORF">EDD18DRAFT_1108117</name>
</gene>
<evidence type="ECO:0000313" key="2">
    <source>
        <dbReference type="EMBL" id="KAK0493331.1"/>
    </source>
</evidence>
<organism evidence="2 3">
    <name type="scientific">Armillaria luteobubalina</name>
    <dbReference type="NCBI Taxonomy" id="153913"/>
    <lineage>
        <taxon>Eukaryota</taxon>
        <taxon>Fungi</taxon>
        <taxon>Dikarya</taxon>
        <taxon>Basidiomycota</taxon>
        <taxon>Agaricomycotina</taxon>
        <taxon>Agaricomycetes</taxon>
        <taxon>Agaricomycetidae</taxon>
        <taxon>Agaricales</taxon>
        <taxon>Marasmiineae</taxon>
        <taxon>Physalacriaceae</taxon>
        <taxon>Armillaria</taxon>
    </lineage>
</organism>